<reference evidence="1" key="1">
    <citation type="submission" date="2020-04" db="EMBL/GenBank/DDBJ databases">
        <authorList>
            <person name="Alioto T."/>
            <person name="Alioto T."/>
            <person name="Gomez Garrido J."/>
        </authorList>
    </citation>
    <scope>NUCLEOTIDE SEQUENCE</scope>
    <source>
        <strain evidence="1">A484AB</strain>
    </source>
</reference>
<protein>
    <submittedName>
        <fullName evidence="1">Uncharacterized protein</fullName>
    </submittedName>
</protein>
<dbReference type="InterPro" id="IPR043502">
    <property type="entry name" value="DNA/RNA_pol_sf"/>
</dbReference>
<dbReference type="Pfam" id="PF00078">
    <property type="entry name" value="RVT_1"/>
    <property type="match status" value="1"/>
</dbReference>
<dbReference type="SUPFAM" id="SSF56672">
    <property type="entry name" value="DNA/RNA polymerases"/>
    <property type="match status" value="1"/>
</dbReference>
<name>A0A6S7HKT0_PARCT</name>
<dbReference type="Proteomes" id="UP001152795">
    <property type="component" value="Unassembled WGS sequence"/>
</dbReference>
<organism evidence="1 2">
    <name type="scientific">Paramuricea clavata</name>
    <name type="common">Red gorgonian</name>
    <name type="synonym">Violescent sea-whip</name>
    <dbReference type="NCBI Taxonomy" id="317549"/>
    <lineage>
        <taxon>Eukaryota</taxon>
        <taxon>Metazoa</taxon>
        <taxon>Cnidaria</taxon>
        <taxon>Anthozoa</taxon>
        <taxon>Octocorallia</taxon>
        <taxon>Malacalcyonacea</taxon>
        <taxon>Plexauridae</taxon>
        <taxon>Paramuricea</taxon>
    </lineage>
</organism>
<accession>A0A6S7HKT0</accession>
<dbReference type="EMBL" id="CACRXK020005180">
    <property type="protein sequence ID" value="CAB4005376.1"/>
    <property type="molecule type" value="Genomic_DNA"/>
</dbReference>
<evidence type="ECO:0000313" key="2">
    <source>
        <dbReference type="Proteomes" id="UP001152795"/>
    </source>
</evidence>
<evidence type="ECO:0000313" key="1">
    <source>
        <dbReference type="EMBL" id="CAB4005376.1"/>
    </source>
</evidence>
<dbReference type="PANTHER" id="PTHR33332">
    <property type="entry name" value="REVERSE TRANSCRIPTASE DOMAIN-CONTAINING PROTEIN"/>
    <property type="match status" value="1"/>
</dbReference>
<gene>
    <name evidence="1" type="ORF">PACLA_8A063099</name>
</gene>
<dbReference type="InterPro" id="IPR000477">
    <property type="entry name" value="RT_dom"/>
</dbReference>
<proteinExistence type="predicted"/>
<keyword evidence="2" id="KW-1185">Reference proteome</keyword>
<dbReference type="PROSITE" id="PS50878">
    <property type="entry name" value="RT_POL"/>
    <property type="match status" value="1"/>
</dbReference>
<sequence>MDRKMFNLVVFIDLKKTFDTVDHEILLEKMQIYGIKDKAHLLLRSYLTDRTQKCQVNGVVSSEHKVKCGVPQGSILGPLFFLIYINDLSESLNRTKPRLFADDTNLTASGGTIDDVVNAVNSDLENLRMWLNANKLSLNIAKTEFMLIGSRSLVHTVSDSNLNIMIENRPIKQVNECKTLGVIVDQHLSWKSNTESICKKITSAISVIRKLKEFVDRDTLVSIFNAIVQPYFTYCCEVNYADLRMTSTRFSDATIPQHPFLEENNWSGSHNDGYCSESVGLSKPTGTKVKVITKYNPYGYTPIMACNKHDQMIGISLRGDQFTLVVFDSDCNILAKASAGTYESAAIFAGGYFYLNQDGNTVVIADGQIKCFNTARVTKSNDGQISSIHLKWKSEKIASLIAEKLPNQEKNKLYCCMPVWNKDIRIRISSKLFEIGP</sequence>
<dbReference type="OrthoDB" id="8197232at2759"/>
<comment type="caution">
    <text evidence="1">The sequence shown here is derived from an EMBL/GenBank/DDBJ whole genome shotgun (WGS) entry which is preliminary data.</text>
</comment>
<dbReference type="AlphaFoldDB" id="A0A6S7HKT0"/>